<accession>A0ABN0VF93</accession>
<dbReference type="Gene3D" id="1.10.10.2840">
    <property type="entry name" value="PucR C-terminal helix-turn-helix domain"/>
    <property type="match status" value="1"/>
</dbReference>
<evidence type="ECO:0000256" key="1">
    <source>
        <dbReference type="ARBA" id="ARBA00006754"/>
    </source>
</evidence>
<comment type="similarity">
    <text evidence="1">Belongs to the CdaR family.</text>
</comment>
<dbReference type="InterPro" id="IPR025736">
    <property type="entry name" value="PucR_C-HTH_dom"/>
</dbReference>
<comment type="caution">
    <text evidence="4">The sequence shown here is derived from an EMBL/GenBank/DDBJ whole genome shotgun (WGS) entry which is preliminary data.</text>
</comment>
<evidence type="ECO:0000313" key="4">
    <source>
        <dbReference type="EMBL" id="GAA0294195.1"/>
    </source>
</evidence>
<proteinExistence type="inferred from homology"/>
<dbReference type="Pfam" id="PF13556">
    <property type="entry name" value="HTH_30"/>
    <property type="match status" value="1"/>
</dbReference>
<dbReference type="InterPro" id="IPR051448">
    <property type="entry name" value="CdaR-like_regulators"/>
</dbReference>
<dbReference type="Pfam" id="PF17853">
    <property type="entry name" value="GGDEF_2"/>
    <property type="match status" value="1"/>
</dbReference>
<feature type="domain" description="CdaR GGDEF-like" evidence="3">
    <location>
        <begin position="120"/>
        <end position="239"/>
    </location>
</feature>
<dbReference type="Proteomes" id="UP001501867">
    <property type="component" value="Unassembled WGS sequence"/>
</dbReference>
<dbReference type="PANTHER" id="PTHR33744">
    <property type="entry name" value="CARBOHYDRATE DIACID REGULATOR"/>
    <property type="match status" value="1"/>
</dbReference>
<gene>
    <name evidence="4" type="ORF">GCM10010302_36020</name>
</gene>
<evidence type="ECO:0000313" key="5">
    <source>
        <dbReference type="Proteomes" id="UP001501867"/>
    </source>
</evidence>
<organism evidence="4 5">
    <name type="scientific">Streptomyces polychromogenes</name>
    <dbReference type="NCBI Taxonomy" id="67342"/>
    <lineage>
        <taxon>Bacteria</taxon>
        <taxon>Bacillati</taxon>
        <taxon>Actinomycetota</taxon>
        <taxon>Actinomycetes</taxon>
        <taxon>Kitasatosporales</taxon>
        <taxon>Streptomycetaceae</taxon>
        <taxon>Streptomyces</taxon>
    </lineage>
</organism>
<dbReference type="InterPro" id="IPR041522">
    <property type="entry name" value="CdaR_GGDEF"/>
</dbReference>
<reference evidence="4 5" key="1">
    <citation type="journal article" date="2019" name="Int. J. Syst. Evol. Microbiol.">
        <title>The Global Catalogue of Microorganisms (GCM) 10K type strain sequencing project: providing services to taxonomists for standard genome sequencing and annotation.</title>
        <authorList>
            <consortium name="The Broad Institute Genomics Platform"/>
            <consortium name="The Broad Institute Genome Sequencing Center for Infectious Disease"/>
            <person name="Wu L."/>
            <person name="Ma J."/>
        </authorList>
    </citation>
    <scope>NUCLEOTIDE SEQUENCE [LARGE SCALE GENOMIC DNA]</scope>
    <source>
        <strain evidence="4 5">JCM 4505</strain>
    </source>
</reference>
<dbReference type="EMBL" id="BAAABV010000017">
    <property type="protein sequence ID" value="GAA0294195.1"/>
    <property type="molecule type" value="Genomic_DNA"/>
</dbReference>
<dbReference type="PANTHER" id="PTHR33744:SF1">
    <property type="entry name" value="DNA-BINDING TRANSCRIPTIONAL ACTIVATOR ADER"/>
    <property type="match status" value="1"/>
</dbReference>
<protein>
    <submittedName>
        <fullName evidence="4">Helix-turn-helix domain-containing protein</fullName>
    </submittedName>
</protein>
<name>A0ABN0VF93_9ACTN</name>
<evidence type="ECO:0000259" key="3">
    <source>
        <dbReference type="Pfam" id="PF17853"/>
    </source>
</evidence>
<evidence type="ECO:0000259" key="2">
    <source>
        <dbReference type="Pfam" id="PF13556"/>
    </source>
</evidence>
<keyword evidence="5" id="KW-1185">Reference proteome</keyword>
<feature type="domain" description="PucR C-terminal helix-turn-helix" evidence="2">
    <location>
        <begin position="291"/>
        <end position="346"/>
    </location>
</feature>
<sequence length="361" mass="37788">MTAAGREIPEEYLTGYVTMLREVAATGRRPAREELDDRRELGERAAGAGYGLGALVGAHLAAARAALGGRSVPAPVTAAVDHASEQAVDAFAEGYERAWRPAVRQEEAARREFVDDLLLGRGDPGRLAERAAGRGLRPDGSHTVAVARATAPYTDGSPQVRRLERELDGAVLLAAKEGRLVCVTASGEGEGDGDGDGVLADFARRARALSGPDGLVAVGRPHPGTAGVAASYEEALGALCLADRLGLEGPLLRAADLLVFPLLTRDRAALADLVLTVLGPLRAGRGGAVPLLETLTAYFDAGCVAAEAARRLGLSVRALTYRLERIHSLTSHDPTDPPARYTLQTATLGARLLNWPADPLP</sequence>
<dbReference type="InterPro" id="IPR042070">
    <property type="entry name" value="PucR_C-HTH_sf"/>
</dbReference>